<protein>
    <submittedName>
        <fullName evidence="2">BAHD acyltransferase DCR</fullName>
    </submittedName>
</protein>
<dbReference type="AlphaFoldDB" id="A0A2I0W5E7"/>
<evidence type="ECO:0000313" key="3">
    <source>
        <dbReference type="Proteomes" id="UP000233837"/>
    </source>
</evidence>
<dbReference type="Proteomes" id="UP000233837">
    <property type="component" value="Unassembled WGS sequence"/>
</dbReference>
<dbReference type="InterPro" id="IPR023213">
    <property type="entry name" value="CAT-like_dom_sf"/>
</dbReference>
<name>A0A2I0W5E7_9ASPA</name>
<dbReference type="EMBL" id="KZ502909">
    <property type="protein sequence ID" value="PKU70873.1"/>
    <property type="molecule type" value="Genomic_DNA"/>
</dbReference>
<dbReference type="GO" id="GO:0016746">
    <property type="term" value="F:acyltransferase activity"/>
    <property type="evidence" value="ECO:0007669"/>
    <property type="project" value="UniProtKB-KW"/>
</dbReference>
<keyword evidence="2" id="KW-0012">Acyltransferase</keyword>
<reference evidence="2 3" key="1">
    <citation type="journal article" date="2016" name="Sci. Rep.">
        <title>The Dendrobium catenatum Lindl. genome sequence provides insights into polysaccharide synthase, floral development and adaptive evolution.</title>
        <authorList>
            <person name="Zhang G.Q."/>
            <person name="Xu Q."/>
            <person name="Bian C."/>
            <person name="Tsai W.C."/>
            <person name="Yeh C.M."/>
            <person name="Liu K.W."/>
            <person name="Yoshida K."/>
            <person name="Zhang L.S."/>
            <person name="Chang S.B."/>
            <person name="Chen F."/>
            <person name="Shi Y."/>
            <person name="Su Y.Y."/>
            <person name="Zhang Y.Q."/>
            <person name="Chen L.J."/>
            <person name="Yin Y."/>
            <person name="Lin M."/>
            <person name="Huang H."/>
            <person name="Deng H."/>
            <person name="Wang Z.W."/>
            <person name="Zhu S.L."/>
            <person name="Zhao X."/>
            <person name="Deng C."/>
            <person name="Niu S.C."/>
            <person name="Huang J."/>
            <person name="Wang M."/>
            <person name="Liu G.H."/>
            <person name="Yang H.J."/>
            <person name="Xiao X.J."/>
            <person name="Hsiao Y.Y."/>
            <person name="Wu W.L."/>
            <person name="Chen Y.Y."/>
            <person name="Mitsuda N."/>
            <person name="Ohme-Takagi M."/>
            <person name="Luo Y.B."/>
            <person name="Van de Peer Y."/>
            <person name="Liu Z.J."/>
        </authorList>
    </citation>
    <scope>NUCLEOTIDE SEQUENCE [LARGE SCALE GENOMIC DNA]</scope>
    <source>
        <tissue evidence="2">The whole plant</tissue>
    </source>
</reference>
<dbReference type="Pfam" id="PF02458">
    <property type="entry name" value="Transferase"/>
    <property type="match status" value="1"/>
</dbReference>
<organism evidence="2 3">
    <name type="scientific">Dendrobium catenatum</name>
    <dbReference type="NCBI Taxonomy" id="906689"/>
    <lineage>
        <taxon>Eukaryota</taxon>
        <taxon>Viridiplantae</taxon>
        <taxon>Streptophyta</taxon>
        <taxon>Embryophyta</taxon>
        <taxon>Tracheophyta</taxon>
        <taxon>Spermatophyta</taxon>
        <taxon>Magnoliopsida</taxon>
        <taxon>Liliopsida</taxon>
        <taxon>Asparagales</taxon>
        <taxon>Orchidaceae</taxon>
        <taxon>Epidendroideae</taxon>
        <taxon>Malaxideae</taxon>
        <taxon>Dendrobiinae</taxon>
        <taxon>Dendrobium</taxon>
    </lineage>
</organism>
<keyword evidence="1 2" id="KW-0808">Transferase</keyword>
<dbReference type="Gene3D" id="3.30.559.10">
    <property type="entry name" value="Chloramphenicol acetyltransferase-like domain"/>
    <property type="match status" value="2"/>
</dbReference>
<dbReference type="PANTHER" id="PTHR31896:SF76">
    <property type="entry name" value="BAHD ACYLTRANSFERASE DCR"/>
    <property type="match status" value="1"/>
</dbReference>
<reference evidence="2 3" key="2">
    <citation type="journal article" date="2017" name="Nature">
        <title>The Apostasia genome and the evolution of orchids.</title>
        <authorList>
            <person name="Zhang G.Q."/>
            <person name="Liu K.W."/>
            <person name="Li Z."/>
            <person name="Lohaus R."/>
            <person name="Hsiao Y.Y."/>
            <person name="Niu S.C."/>
            <person name="Wang J.Y."/>
            <person name="Lin Y.C."/>
            <person name="Xu Q."/>
            <person name="Chen L.J."/>
            <person name="Yoshida K."/>
            <person name="Fujiwara S."/>
            <person name="Wang Z.W."/>
            <person name="Zhang Y.Q."/>
            <person name="Mitsuda N."/>
            <person name="Wang M."/>
            <person name="Liu G.H."/>
            <person name="Pecoraro L."/>
            <person name="Huang H.X."/>
            <person name="Xiao X.J."/>
            <person name="Lin M."/>
            <person name="Wu X.Y."/>
            <person name="Wu W.L."/>
            <person name="Chen Y.Y."/>
            <person name="Chang S.B."/>
            <person name="Sakamoto S."/>
            <person name="Ohme-Takagi M."/>
            <person name="Yagi M."/>
            <person name="Zeng S.J."/>
            <person name="Shen C.Y."/>
            <person name="Yeh C.M."/>
            <person name="Luo Y.B."/>
            <person name="Tsai W.C."/>
            <person name="Van de Peer Y."/>
            <person name="Liu Z.J."/>
        </authorList>
    </citation>
    <scope>NUCLEOTIDE SEQUENCE [LARGE SCALE GENOMIC DNA]</scope>
    <source>
        <tissue evidence="2">The whole plant</tissue>
    </source>
</reference>
<gene>
    <name evidence="2" type="primary">DCR</name>
    <name evidence="2" type="ORF">MA16_Dca019130</name>
</gene>
<evidence type="ECO:0000256" key="1">
    <source>
        <dbReference type="ARBA" id="ARBA00022679"/>
    </source>
</evidence>
<sequence length="494" mass="53902">MPPLTTEANQFHLLSLTLKASPEFSLFKLITIHTHSHHLPLSTIMAVNNGKPLTTADIVKITAKTTVLPSKTSEKQGRVALATFDLPYITFYYNQKLLVYKGGVEEFGDVVGKMKEALSAALDEFYPLSGRLLQEEEGVVVVDCEMGKGVEVVEAEAEGLEVKEFAEGDEPEEIMKMVVPYTGVMNLEGMTRPLLAVQYTKLKDGIAIGCAFNHAILDGSSTWHFLTSWAALARGSPIPNPPLHNRALARSTRVPLTLPISPAAHELSDPNPAPASLVTHLFSFPESSLLVLKSAANSSIPPTAKPFSTFQSLASHAWRAISRARRLSPGDITVFAVFTDCRNRLRPPLPNSYFGNFIQAVFTGTAVGPLLASPPEFAAGLLQKAIDAHDEAAIVKRLEEYEAEPKMFYYTDAGVNCVAVGSSPRFKVYDVDFGFGRPERVRSGRNNKFDGMVYLYPERDGGKGIDVELTLDGRAMENLEKDGEFLLVGRGSAD</sequence>
<dbReference type="InterPro" id="IPR051283">
    <property type="entry name" value="Sec_Metabolite_Acyltrans"/>
</dbReference>
<proteinExistence type="predicted"/>
<dbReference type="PANTHER" id="PTHR31896">
    <property type="entry name" value="FAMILY REGULATORY PROTEIN, PUTATIVE (AFU_ORTHOLOGUE AFUA_3G14730)-RELATED"/>
    <property type="match status" value="1"/>
</dbReference>
<accession>A0A2I0W5E7</accession>
<dbReference type="STRING" id="906689.A0A2I0W5E7"/>
<keyword evidence="3" id="KW-1185">Reference proteome</keyword>
<evidence type="ECO:0000313" key="2">
    <source>
        <dbReference type="EMBL" id="PKU70873.1"/>
    </source>
</evidence>